<dbReference type="InterPro" id="IPR029058">
    <property type="entry name" value="AB_hydrolase_fold"/>
</dbReference>
<dbReference type="AlphaFoldDB" id="A0AB34FFX6"/>
<keyword evidence="4" id="KW-1185">Reference proteome</keyword>
<evidence type="ECO:0000259" key="2">
    <source>
        <dbReference type="Pfam" id="PF02230"/>
    </source>
</evidence>
<feature type="domain" description="Phospholipase/carboxylesterase/thioesterase" evidence="2">
    <location>
        <begin position="8"/>
        <end position="258"/>
    </location>
</feature>
<organism evidence="3 4">
    <name type="scientific">Purpureocillium lavendulum</name>
    <dbReference type="NCBI Taxonomy" id="1247861"/>
    <lineage>
        <taxon>Eukaryota</taxon>
        <taxon>Fungi</taxon>
        <taxon>Dikarya</taxon>
        <taxon>Ascomycota</taxon>
        <taxon>Pezizomycotina</taxon>
        <taxon>Sordariomycetes</taxon>
        <taxon>Hypocreomycetidae</taxon>
        <taxon>Hypocreales</taxon>
        <taxon>Ophiocordycipitaceae</taxon>
        <taxon>Purpureocillium</taxon>
    </lineage>
</organism>
<comment type="caution">
    <text evidence="3">The sequence shown here is derived from an EMBL/GenBank/DDBJ whole genome shotgun (WGS) entry which is preliminary data.</text>
</comment>
<dbReference type="GO" id="GO:0005737">
    <property type="term" value="C:cytoplasm"/>
    <property type="evidence" value="ECO:0007669"/>
    <property type="project" value="TreeGrafter"/>
</dbReference>
<dbReference type="InterPro" id="IPR003140">
    <property type="entry name" value="PLipase/COase/thioEstase"/>
</dbReference>
<dbReference type="Gene3D" id="3.40.50.1820">
    <property type="entry name" value="alpha/beta hydrolase"/>
    <property type="match status" value="1"/>
</dbReference>
<dbReference type="PANTHER" id="PTHR10655:SF63">
    <property type="entry name" value="PHOSPHOLIPASE_CARBOXYLESTERASE_THIOESTERASE DOMAIN-CONTAINING PROTEIN"/>
    <property type="match status" value="1"/>
</dbReference>
<dbReference type="Pfam" id="PF02230">
    <property type="entry name" value="Abhydrolase_2"/>
    <property type="match status" value="1"/>
</dbReference>
<evidence type="ECO:0000313" key="4">
    <source>
        <dbReference type="Proteomes" id="UP001163105"/>
    </source>
</evidence>
<dbReference type="InterPro" id="IPR050565">
    <property type="entry name" value="LYPA1-2/EST-like"/>
</dbReference>
<dbReference type="PANTHER" id="PTHR10655">
    <property type="entry name" value="LYSOPHOSPHOLIPASE-RELATED"/>
    <property type="match status" value="1"/>
</dbReference>
<reference evidence="3" key="1">
    <citation type="submission" date="2023-01" db="EMBL/GenBank/DDBJ databases">
        <title>The growth and conidiation of Purpureocillium lavendulum are regulated by nitrogen source and histone H3K14 acetylation.</title>
        <authorList>
            <person name="Tang P."/>
            <person name="Han J."/>
            <person name="Zhang C."/>
            <person name="Tang P."/>
            <person name="Qi F."/>
            <person name="Zhang K."/>
            <person name="Liang L."/>
        </authorList>
    </citation>
    <scope>NUCLEOTIDE SEQUENCE</scope>
    <source>
        <strain evidence="3">YMF1.00683</strain>
    </source>
</reference>
<evidence type="ECO:0000256" key="1">
    <source>
        <dbReference type="ARBA" id="ARBA00006499"/>
    </source>
</evidence>
<gene>
    <name evidence="3" type="ORF">O9K51_08935</name>
</gene>
<dbReference type="EMBL" id="JAQHRD010000008">
    <property type="protein sequence ID" value="KAJ6438343.1"/>
    <property type="molecule type" value="Genomic_DNA"/>
</dbReference>
<comment type="similarity">
    <text evidence="1">Belongs to the AB hydrolase superfamily. AB hydrolase 2 family.</text>
</comment>
<accession>A0AB34FFX6</accession>
<proteinExistence type="inferred from homology"/>
<dbReference type="Proteomes" id="UP001163105">
    <property type="component" value="Unassembled WGS sequence"/>
</dbReference>
<dbReference type="SUPFAM" id="SSF53474">
    <property type="entry name" value="alpha/beta-Hydrolases"/>
    <property type="match status" value="1"/>
</dbReference>
<evidence type="ECO:0000313" key="3">
    <source>
        <dbReference type="EMBL" id="KAJ6438343.1"/>
    </source>
</evidence>
<dbReference type="GO" id="GO:0052689">
    <property type="term" value="F:carboxylic ester hydrolase activity"/>
    <property type="evidence" value="ECO:0007669"/>
    <property type="project" value="TreeGrafter"/>
</dbReference>
<protein>
    <recommendedName>
        <fullName evidence="2">Phospholipase/carboxylesterase/thioesterase domain-containing protein</fullName>
    </recommendedName>
</protein>
<sequence length="284" mass="31607">MASDGHPAPTIVAPSAPHTHTVVFLHGRGDTASRFCESLWLSTDSRNYTLREAFPSFRWVFPTAGIHPCRSAPKERVSQWFDIWNVQNFADHEDLQTQGLRPSVHRIRRVLAEEAARLGGRWDRIILAGISQGAATATHTLVNLNIPKTTTPQGEEQPRRLAAYMGFSCRMPFPGRSLADTRKMLGFDDAPMDNEVLRNTPVLLEHCADDPLVLVEYGRTLRETLRGFGANVAWREYGQGGHWFNAPEGMDDVVTFLTSILGHDIGTRQSKIENGSDGDAMDLS</sequence>
<name>A0AB34FFX6_9HYPO</name>
<dbReference type="GO" id="GO:0008474">
    <property type="term" value="F:palmitoyl-(protein) hydrolase activity"/>
    <property type="evidence" value="ECO:0007669"/>
    <property type="project" value="TreeGrafter"/>
</dbReference>